<dbReference type="EMBL" id="AOIN01000040">
    <property type="protein sequence ID" value="ELZ02047.1"/>
    <property type="molecule type" value="Genomic_DNA"/>
</dbReference>
<dbReference type="Proteomes" id="UP000011693">
    <property type="component" value="Unassembled WGS sequence"/>
</dbReference>
<evidence type="ECO:0000313" key="2">
    <source>
        <dbReference type="EMBL" id="ELZ02047.1"/>
    </source>
</evidence>
<gene>
    <name evidence="2" type="ORF">C482_05596</name>
</gene>
<dbReference type="RefSeq" id="WP_006166509.1">
    <property type="nucleotide sequence ID" value="NZ_AOIN01000040.1"/>
</dbReference>
<evidence type="ECO:0000256" key="1">
    <source>
        <dbReference type="SAM" id="MobiDB-lite"/>
    </source>
</evidence>
<organism evidence="2 3">
    <name type="scientific">Natrialba chahannaoensis JCM 10990</name>
    <dbReference type="NCBI Taxonomy" id="1227492"/>
    <lineage>
        <taxon>Archaea</taxon>
        <taxon>Methanobacteriati</taxon>
        <taxon>Methanobacteriota</taxon>
        <taxon>Stenosarchaea group</taxon>
        <taxon>Halobacteria</taxon>
        <taxon>Halobacteriales</taxon>
        <taxon>Natrialbaceae</taxon>
        <taxon>Natrialba</taxon>
    </lineage>
</organism>
<evidence type="ECO:0000313" key="3">
    <source>
        <dbReference type="Proteomes" id="UP000011693"/>
    </source>
</evidence>
<protein>
    <submittedName>
        <fullName evidence="2">Uncharacterized protein</fullName>
    </submittedName>
</protein>
<proteinExistence type="predicted"/>
<accession>M0AUR0</accession>
<feature type="compositionally biased region" description="Basic and acidic residues" evidence="1">
    <location>
        <begin position="19"/>
        <end position="28"/>
    </location>
</feature>
<name>M0AUR0_9EURY</name>
<comment type="caution">
    <text evidence="2">The sequence shown here is derived from an EMBL/GenBank/DDBJ whole genome shotgun (WGS) entry which is preliminary data.</text>
</comment>
<keyword evidence="3" id="KW-1185">Reference proteome</keyword>
<sequence>MSRSYKGTPLDGTVQNITERPDLKKQAEQVEYATEPEPVGGERTEGVPEIGDDQDVERPNVDGQTLSRYRRSGGLGTRLAELAVRHSNCEDLDHYAEALLEEVSN</sequence>
<feature type="region of interest" description="Disordered" evidence="1">
    <location>
        <begin position="1"/>
        <end position="69"/>
    </location>
</feature>
<dbReference type="AlphaFoldDB" id="M0AUR0"/>
<reference evidence="2 3" key="1">
    <citation type="journal article" date="2014" name="PLoS Genet.">
        <title>Phylogenetically driven sequencing of extremely halophilic archaea reveals strategies for static and dynamic osmo-response.</title>
        <authorList>
            <person name="Becker E.A."/>
            <person name="Seitzer P.M."/>
            <person name="Tritt A."/>
            <person name="Larsen D."/>
            <person name="Krusor M."/>
            <person name="Yao A.I."/>
            <person name="Wu D."/>
            <person name="Madern D."/>
            <person name="Eisen J.A."/>
            <person name="Darling A.E."/>
            <person name="Facciotti M.T."/>
        </authorList>
    </citation>
    <scope>NUCLEOTIDE SEQUENCE [LARGE SCALE GENOMIC DNA]</scope>
    <source>
        <strain evidence="2 3">JCM 10990</strain>
    </source>
</reference>
<dbReference type="PATRIC" id="fig|1227492.4.peg.1083"/>